<dbReference type="AlphaFoldDB" id="A0A839RNE6"/>
<protein>
    <recommendedName>
        <fullName evidence="4">DUF4386 family protein</fullName>
    </recommendedName>
</protein>
<accession>A0A839RNE6</accession>
<feature type="transmembrane region" description="Helical" evidence="1">
    <location>
        <begin position="21"/>
        <end position="41"/>
    </location>
</feature>
<keyword evidence="3" id="KW-1185">Reference proteome</keyword>
<feature type="transmembrane region" description="Helical" evidence="1">
    <location>
        <begin position="103"/>
        <end position="125"/>
    </location>
</feature>
<keyword evidence="1" id="KW-0472">Membrane</keyword>
<name>A0A839RNE6_9ACTN</name>
<evidence type="ECO:0000256" key="1">
    <source>
        <dbReference type="SAM" id="Phobius"/>
    </source>
</evidence>
<evidence type="ECO:0000313" key="3">
    <source>
        <dbReference type="Proteomes" id="UP000567922"/>
    </source>
</evidence>
<dbReference type="OrthoDB" id="4937429at2"/>
<dbReference type="EMBL" id="JACHWS010000002">
    <property type="protein sequence ID" value="MBB3037907.1"/>
    <property type="molecule type" value="Genomic_DNA"/>
</dbReference>
<comment type="caution">
    <text evidence="2">The sequence shown here is derived from an EMBL/GenBank/DDBJ whole genome shotgun (WGS) entry which is preliminary data.</text>
</comment>
<feature type="transmembrane region" description="Helical" evidence="1">
    <location>
        <begin position="206"/>
        <end position="223"/>
    </location>
</feature>
<dbReference type="Proteomes" id="UP000567922">
    <property type="component" value="Unassembled WGS sequence"/>
</dbReference>
<sequence length="228" mass="23824">MSHRDPPSVHEPNADRERLRMLSRGVWLLPVFSVLTLWTTFEHQPDPLSEFSAWSQFVTTDRFLLQHVIGSIGGQALFALAVSALGAVLVLRSARPRQALWGVATGLIGSAGLLAGFGTAAFAQPALGDLQLDGYAGAQSVYENVYSPIAISVLLGGALLFALSTVLLARAAHTLAHVSSIGAWLFGVSGPLVGVFGIFVGELQTAGAAIGIVGGVLIARGVHKFVTS</sequence>
<dbReference type="RefSeq" id="WP_157095271.1">
    <property type="nucleotide sequence ID" value="NZ_BDDI01000013.1"/>
</dbReference>
<evidence type="ECO:0008006" key="4">
    <source>
        <dbReference type="Google" id="ProtNLM"/>
    </source>
</evidence>
<evidence type="ECO:0000313" key="2">
    <source>
        <dbReference type="EMBL" id="MBB3037907.1"/>
    </source>
</evidence>
<feature type="transmembrane region" description="Helical" evidence="1">
    <location>
        <begin position="145"/>
        <end position="169"/>
    </location>
</feature>
<proteinExistence type="predicted"/>
<reference evidence="2 3" key="1">
    <citation type="submission" date="2020-08" db="EMBL/GenBank/DDBJ databases">
        <title>Sequencing the genomes of 1000 actinobacteria strains.</title>
        <authorList>
            <person name="Klenk H.-P."/>
        </authorList>
    </citation>
    <scope>NUCLEOTIDE SEQUENCE [LARGE SCALE GENOMIC DNA]</scope>
    <source>
        <strain evidence="2 3">DSM 45258</strain>
    </source>
</reference>
<keyword evidence="1" id="KW-1133">Transmembrane helix</keyword>
<organism evidence="2 3">
    <name type="scientific">Hoyosella altamirensis</name>
    <dbReference type="NCBI Taxonomy" id="616997"/>
    <lineage>
        <taxon>Bacteria</taxon>
        <taxon>Bacillati</taxon>
        <taxon>Actinomycetota</taxon>
        <taxon>Actinomycetes</taxon>
        <taxon>Mycobacteriales</taxon>
        <taxon>Hoyosellaceae</taxon>
        <taxon>Hoyosella</taxon>
    </lineage>
</organism>
<keyword evidence="1" id="KW-0812">Transmembrane</keyword>
<gene>
    <name evidence="2" type="ORF">FHU29_002356</name>
</gene>
<feature type="transmembrane region" description="Helical" evidence="1">
    <location>
        <begin position="181"/>
        <end position="200"/>
    </location>
</feature>
<feature type="transmembrane region" description="Helical" evidence="1">
    <location>
        <begin position="68"/>
        <end position="91"/>
    </location>
</feature>